<feature type="transmembrane region" description="Helical" evidence="1">
    <location>
        <begin position="314"/>
        <end position="330"/>
    </location>
</feature>
<dbReference type="RefSeq" id="WP_348945797.1">
    <property type="nucleotide sequence ID" value="NZ_CP157355.1"/>
</dbReference>
<feature type="transmembrane region" description="Helical" evidence="1">
    <location>
        <begin position="166"/>
        <end position="195"/>
    </location>
</feature>
<organism evidence="2">
    <name type="scientific">Chitinibacter mangrovi</name>
    <dbReference type="NCBI Taxonomy" id="3153927"/>
    <lineage>
        <taxon>Bacteria</taxon>
        <taxon>Pseudomonadati</taxon>
        <taxon>Pseudomonadota</taxon>
        <taxon>Betaproteobacteria</taxon>
        <taxon>Neisseriales</taxon>
        <taxon>Chitinibacteraceae</taxon>
        <taxon>Chitinibacter</taxon>
    </lineage>
</organism>
<feature type="transmembrane region" description="Helical" evidence="1">
    <location>
        <begin position="248"/>
        <end position="271"/>
    </location>
</feature>
<sequence length="569" mass="64996">MPNRIAECAPLDLLKKYSWIILLATTLLIHGSNLFASWRFEDGYLLNNAAPYSPLLFFVDAEVSRQFSYAYITPWQGVFFHISAAINTPFWSYFLLLTIIFLCALLTYHLLTRIISPELSLFACLFFLLSPGTVAIAGMLMTAHYALGLLFFLITLATFSSKNRSLYMISVVSFAFACLCKEIYIPLPIALFFIFNGNLKNRIIKTMPFILALAVYFLWRWHVLGSFLGSTAGNSGSPLPWESFFSQLVQALLGHGISAWILLTIIAFIIFSSLRMKIINTQPNFFIIATSLVLFLIPLFAIRRFGFDGLATRYAFFPAWGLAIGLAYLCHHMQNTNKNIRTLTPIALLIFLIPSTFNYKSFLNEAARPMEQVYRALESSYNKETLIIVPSFSGTEYVAHYSDLQATNKPTTSAKLLKIEEDLFSINSSQTVLIYNNECKCLKDNYLQAIKLRNDLINELRSGVGRQWKGEVKFEMDHSLHSGKVVWQFEPWRDGHYEFRSDFLSINLPAAGSSRFGGSYAARPWRFYIRYRSPQGWAVQTPWLLMPIAHDTKVIWDEKQSCHSPWCKN</sequence>
<gene>
    <name evidence="2" type="ORF">ABHF33_04295</name>
</gene>
<feature type="transmembrane region" description="Helical" evidence="1">
    <location>
        <begin position="342"/>
        <end position="359"/>
    </location>
</feature>
<evidence type="ECO:0008006" key="3">
    <source>
        <dbReference type="Google" id="ProtNLM"/>
    </source>
</evidence>
<feature type="transmembrane region" description="Helical" evidence="1">
    <location>
        <begin position="207"/>
        <end position="228"/>
    </location>
</feature>
<proteinExistence type="predicted"/>
<keyword evidence="1" id="KW-0812">Transmembrane</keyword>
<reference evidence="2" key="1">
    <citation type="submission" date="2024-05" db="EMBL/GenBank/DDBJ databases">
        <authorList>
            <person name="Yang L."/>
            <person name="Pan L."/>
        </authorList>
    </citation>
    <scope>NUCLEOTIDE SEQUENCE</scope>
    <source>
        <strain evidence="2">FCG-7</strain>
    </source>
</reference>
<accession>A0AAU7FBR9</accession>
<keyword evidence="1" id="KW-0472">Membrane</keyword>
<evidence type="ECO:0000256" key="1">
    <source>
        <dbReference type="SAM" id="Phobius"/>
    </source>
</evidence>
<feature type="transmembrane region" description="Helical" evidence="1">
    <location>
        <begin position="20"/>
        <end position="38"/>
    </location>
</feature>
<feature type="transmembrane region" description="Helical" evidence="1">
    <location>
        <begin position="283"/>
        <end position="302"/>
    </location>
</feature>
<name>A0AAU7FBR9_9NEIS</name>
<keyword evidence="1" id="KW-1133">Transmembrane helix</keyword>
<evidence type="ECO:0000313" key="2">
    <source>
        <dbReference type="EMBL" id="XBM01512.1"/>
    </source>
</evidence>
<protein>
    <recommendedName>
        <fullName evidence="3">Glycosyltransferase RgtA/B/C/D-like domain-containing protein</fullName>
    </recommendedName>
</protein>
<dbReference type="KEGG" id="cmav:ABHF33_04295"/>
<dbReference type="AlphaFoldDB" id="A0AAU7FBR9"/>
<feature type="transmembrane region" description="Helical" evidence="1">
    <location>
        <begin position="90"/>
        <end position="111"/>
    </location>
</feature>
<feature type="transmembrane region" description="Helical" evidence="1">
    <location>
        <begin position="123"/>
        <end position="154"/>
    </location>
</feature>
<dbReference type="EMBL" id="CP157355">
    <property type="protein sequence ID" value="XBM01512.1"/>
    <property type="molecule type" value="Genomic_DNA"/>
</dbReference>